<feature type="domain" description="C2H2-type" evidence="12">
    <location>
        <begin position="98"/>
        <end position="121"/>
    </location>
</feature>
<evidence type="ECO:0000256" key="9">
    <source>
        <dbReference type="ARBA" id="ARBA00023242"/>
    </source>
</evidence>
<keyword evidence="4 10" id="KW-0863">Zinc-finger</keyword>
<dbReference type="GO" id="GO:0006357">
    <property type="term" value="P:regulation of transcription by RNA polymerase II"/>
    <property type="evidence" value="ECO:0007669"/>
    <property type="project" value="TreeGrafter"/>
</dbReference>
<dbReference type="Proteomes" id="UP000694523">
    <property type="component" value="Unplaced"/>
</dbReference>
<dbReference type="GO" id="GO:0003700">
    <property type="term" value="F:DNA-binding transcription factor activity"/>
    <property type="evidence" value="ECO:0007669"/>
    <property type="project" value="TreeGrafter"/>
</dbReference>
<dbReference type="PROSITE" id="PS50157">
    <property type="entry name" value="ZINC_FINGER_C2H2_2"/>
    <property type="match status" value="4"/>
</dbReference>
<evidence type="ECO:0000256" key="8">
    <source>
        <dbReference type="ARBA" id="ARBA00023163"/>
    </source>
</evidence>
<feature type="region of interest" description="Disordered" evidence="11">
    <location>
        <begin position="123"/>
        <end position="213"/>
    </location>
</feature>
<sequence length="299" mass="35113">MDEEASAINLRGQFRCDECGLNLNSERGVRKHSALHFTSRPFVCDQCGWRFSVSNTLKIHQATHQEDKPFQCDECSQRFALKMRLMDHKLKHSKIMPHVCAECGEGFNRPCKLKEHQLKKHFRIYEGKQRPDRGERGEREEKKSEGKLLLNLQQLRMESDHRGGEGHSDEERFSSFHLREHKKVHHKESRADKEVHDSNESPNLQKIHEDDCQNQEINNKKVYRCDKCGRDHRLNQPHACRQHRHGERRSGDPSAKSRRCFTCRECEVQLQLDRTALVNVFSVTNFAHVRCFVDSHTLI</sequence>
<evidence type="ECO:0000256" key="10">
    <source>
        <dbReference type="PROSITE-ProRule" id="PRU00042"/>
    </source>
</evidence>
<evidence type="ECO:0000256" key="1">
    <source>
        <dbReference type="ARBA" id="ARBA00004123"/>
    </source>
</evidence>
<dbReference type="GO" id="GO:0008270">
    <property type="term" value="F:zinc ion binding"/>
    <property type="evidence" value="ECO:0007669"/>
    <property type="project" value="UniProtKB-KW"/>
</dbReference>
<dbReference type="GO" id="GO:0000978">
    <property type="term" value="F:RNA polymerase II cis-regulatory region sequence-specific DNA binding"/>
    <property type="evidence" value="ECO:0007669"/>
    <property type="project" value="TreeGrafter"/>
</dbReference>
<evidence type="ECO:0000256" key="11">
    <source>
        <dbReference type="SAM" id="MobiDB-lite"/>
    </source>
</evidence>
<proteinExistence type="predicted"/>
<feature type="domain" description="C2H2-type" evidence="12">
    <location>
        <begin position="14"/>
        <end position="41"/>
    </location>
</feature>
<dbReference type="Ensembl" id="ENSNMLT00000029763.1">
    <property type="protein sequence ID" value="ENSNMLP00000026628.1"/>
    <property type="gene ID" value="ENSNMLG00000016999.1"/>
</dbReference>
<keyword evidence="7" id="KW-0238">DNA-binding</keyword>
<keyword evidence="8" id="KW-0804">Transcription</keyword>
<feature type="domain" description="C2H2-type" evidence="12">
    <location>
        <begin position="42"/>
        <end position="69"/>
    </location>
</feature>
<protein>
    <recommendedName>
        <fullName evidence="12">C2H2-type domain-containing protein</fullName>
    </recommendedName>
</protein>
<evidence type="ECO:0000256" key="7">
    <source>
        <dbReference type="ARBA" id="ARBA00023125"/>
    </source>
</evidence>
<name>A0A8C6TSI7_9GOBI</name>
<keyword evidence="9" id="KW-0539">Nucleus</keyword>
<feature type="compositionally biased region" description="Basic residues" evidence="11">
    <location>
        <begin position="179"/>
        <end position="188"/>
    </location>
</feature>
<dbReference type="InterPro" id="IPR036236">
    <property type="entry name" value="Znf_C2H2_sf"/>
</dbReference>
<keyword evidence="2" id="KW-0479">Metal-binding</keyword>
<dbReference type="InterPro" id="IPR050589">
    <property type="entry name" value="Ikaros_C2H2-ZF"/>
</dbReference>
<evidence type="ECO:0000313" key="13">
    <source>
        <dbReference type="Ensembl" id="ENSNMLP00000026628.1"/>
    </source>
</evidence>
<evidence type="ECO:0000256" key="2">
    <source>
        <dbReference type="ARBA" id="ARBA00022723"/>
    </source>
</evidence>
<evidence type="ECO:0000256" key="5">
    <source>
        <dbReference type="ARBA" id="ARBA00022833"/>
    </source>
</evidence>
<reference evidence="13" key="1">
    <citation type="submission" date="2025-08" db="UniProtKB">
        <authorList>
            <consortium name="Ensembl"/>
        </authorList>
    </citation>
    <scope>IDENTIFICATION</scope>
</reference>
<evidence type="ECO:0000256" key="6">
    <source>
        <dbReference type="ARBA" id="ARBA00023015"/>
    </source>
</evidence>
<dbReference type="InterPro" id="IPR013087">
    <property type="entry name" value="Znf_C2H2_type"/>
</dbReference>
<accession>A0A8C6TSI7</accession>
<dbReference type="FunFam" id="3.30.160.60:FF:000646">
    <property type="entry name" value="Myeloid zinc finger 1"/>
    <property type="match status" value="1"/>
</dbReference>
<evidence type="ECO:0000256" key="4">
    <source>
        <dbReference type="ARBA" id="ARBA00022771"/>
    </source>
</evidence>
<keyword evidence="5" id="KW-0862">Zinc</keyword>
<feature type="compositionally biased region" description="Basic and acidic residues" evidence="11">
    <location>
        <begin position="123"/>
        <end position="146"/>
    </location>
</feature>
<dbReference type="Gene3D" id="3.30.160.60">
    <property type="entry name" value="Classic Zinc Finger"/>
    <property type="match status" value="2"/>
</dbReference>
<dbReference type="PROSITE" id="PS00028">
    <property type="entry name" value="ZINC_FINGER_C2H2_1"/>
    <property type="match status" value="4"/>
</dbReference>
<dbReference type="Pfam" id="PF00096">
    <property type="entry name" value="zf-C2H2"/>
    <property type="match status" value="2"/>
</dbReference>
<feature type="domain" description="C2H2-type" evidence="12">
    <location>
        <begin position="70"/>
        <end position="97"/>
    </location>
</feature>
<dbReference type="PANTHER" id="PTHR24404:SF100">
    <property type="entry name" value="ZINC FINGER PROTEIN 501"/>
    <property type="match status" value="1"/>
</dbReference>
<feature type="compositionally biased region" description="Basic and acidic residues" evidence="11">
    <location>
        <begin position="189"/>
        <end position="199"/>
    </location>
</feature>
<evidence type="ECO:0000259" key="12">
    <source>
        <dbReference type="PROSITE" id="PS50157"/>
    </source>
</evidence>
<feature type="compositionally biased region" description="Basic and acidic residues" evidence="11">
    <location>
        <begin position="157"/>
        <end position="178"/>
    </location>
</feature>
<dbReference type="PANTHER" id="PTHR24404">
    <property type="entry name" value="ZINC FINGER PROTEIN"/>
    <property type="match status" value="1"/>
</dbReference>
<dbReference type="GO" id="GO:0005634">
    <property type="term" value="C:nucleus"/>
    <property type="evidence" value="ECO:0007669"/>
    <property type="project" value="UniProtKB-SubCell"/>
</dbReference>
<dbReference type="AlphaFoldDB" id="A0A8C6TSI7"/>
<dbReference type="SMART" id="SM00355">
    <property type="entry name" value="ZnF_C2H2"/>
    <property type="match status" value="4"/>
</dbReference>
<comment type="subcellular location">
    <subcellularLocation>
        <location evidence="1">Nucleus</location>
    </subcellularLocation>
</comment>
<evidence type="ECO:0000256" key="3">
    <source>
        <dbReference type="ARBA" id="ARBA00022737"/>
    </source>
</evidence>
<reference evidence="13" key="2">
    <citation type="submission" date="2025-09" db="UniProtKB">
        <authorList>
            <consortium name="Ensembl"/>
        </authorList>
    </citation>
    <scope>IDENTIFICATION</scope>
</reference>
<keyword evidence="14" id="KW-1185">Reference proteome</keyword>
<organism evidence="13 14">
    <name type="scientific">Neogobius melanostomus</name>
    <name type="common">round goby</name>
    <dbReference type="NCBI Taxonomy" id="47308"/>
    <lineage>
        <taxon>Eukaryota</taxon>
        <taxon>Metazoa</taxon>
        <taxon>Chordata</taxon>
        <taxon>Craniata</taxon>
        <taxon>Vertebrata</taxon>
        <taxon>Euteleostomi</taxon>
        <taxon>Actinopterygii</taxon>
        <taxon>Neopterygii</taxon>
        <taxon>Teleostei</taxon>
        <taxon>Neoteleostei</taxon>
        <taxon>Acanthomorphata</taxon>
        <taxon>Gobiaria</taxon>
        <taxon>Gobiiformes</taxon>
        <taxon>Gobioidei</taxon>
        <taxon>Gobiidae</taxon>
        <taxon>Benthophilinae</taxon>
        <taxon>Neogobiini</taxon>
        <taxon>Neogobius</taxon>
    </lineage>
</organism>
<keyword evidence="3" id="KW-0677">Repeat</keyword>
<dbReference type="SUPFAM" id="SSF57667">
    <property type="entry name" value="beta-beta-alpha zinc fingers"/>
    <property type="match status" value="2"/>
</dbReference>
<evidence type="ECO:0000313" key="14">
    <source>
        <dbReference type="Proteomes" id="UP000694523"/>
    </source>
</evidence>
<keyword evidence="6" id="KW-0805">Transcription regulation</keyword>